<feature type="domain" description="GAF" evidence="1">
    <location>
        <begin position="34"/>
        <end position="178"/>
    </location>
</feature>
<dbReference type="InterPro" id="IPR003018">
    <property type="entry name" value="GAF"/>
</dbReference>
<name>A0A021VM14_9CELL</name>
<proteinExistence type="predicted"/>
<dbReference type="Proteomes" id="UP000019753">
    <property type="component" value="Unassembled WGS sequence"/>
</dbReference>
<gene>
    <name evidence="2" type="ORF">N866_10690</name>
</gene>
<evidence type="ECO:0000313" key="2">
    <source>
        <dbReference type="EMBL" id="EYR62211.1"/>
    </source>
</evidence>
<accession>A0A021VM14</accession>
<protein>
    <recommendedName>
        <fullName evidence="1">GAF domain-containing protein</fullName>
    </recommendedName>
</protein>
<evidence type="ECO:0000259" key="1">
    <source>
        <dbReference type="SMART" id="SM00065"/>
    </source>
</evidence>
<sequence length="197" mass="20720">MGVDADRMRRRAAGEADGPFALDRAVADVYAAHGLTPLLHALLEHSARAIGSVAGSISVVDWEAGRYRKLAERGIHCRLGQAFPLDEGATGCAVSRRRPVVIDSYARLRGGHLPAGHPAVDGAAVAVPIWWRGELIGVNVAFTGERRRFGARELDALELLTEAAAGAIVAAGAGDPVLGRSRSALRARLRPGDLPLA</sequence>
<keyword evidence="3" id="KW-1185">Reference proteome</keyword>
<feature type="non-terminal residue" evidence="2">
    <location>
        <position position="197"/>
    </location>
</feature>
<organism evidence="2 3">
    <name type="scientific">Actinotalea ferrariae CF5-4</name>
    <dbReference type="NCBI Taxonomy" id="948458"/>
    <lineage>
        <taxon>Bacteria</taxon>
        <taxon>Bacillati</taxon>
        <taxon>Actinomycetota</taxon>
        <taxon>Actinomycetes</taxon>
        <taxon>Micrococcales</taxon>
        <taxon>Cellulomonadaceae</taxon>
        <taxon>Actinotalea</taxon>
    </lineage>
</organism>
<comment type="caution">
    <text evidence="2">The sequence shown here is derived from an EMBL/GenBank/DDBJ whole genome shotgun (WGS) entry which is preliminary data.</text>
</comment>
<dbReference type="SUPFAM" id="SSF55781">
    <property type="entry name" value="GAF domain-like"/>
    <property type="match status" value="1"/>
</dbReference>
<evidence type="ECO:0000313" key="3">
    <source>
        <dbReference type="Proteomes" id="UP000019753"/>
    </source>
</evidence>
<dbReference type="Gene3D" id="3.30.450.40">
    <property type="match status" value="1"/>
</dbReference>
<dbReference type="AlphaFoldDB" id="A0A021VM14"/>
<dbReference type="SMART" id="SM00065">
    <property type="entry name" value="GAF"/>
    <property type="match status" value="1"/>
</dbReference>
<reference evidence="2 3" key="1">
    <citation type="submission" date="2014-01" db="EMBL/GenBank/DDBJ databases">
        <title>Actinotalea ferrariae CF5-4.</title>
        <authorList>
            <person name="Chen F."/>
            <person name="Li Y."/>
            <person name="Wang G."/>
        </authorList>
    </citation>
    <scope>NUCLEOTIDE SEQUENCE [LARGE SCALE GENOMIC DNA]</scope>
    <source>
        <strain evidence="2 3">CF5-4</strain>
    </source>
</reference>
<dbReference type="Pfam" id="PF13185">
    <property type="entry name" value="GAF_2"/>
    <property type="match status" value="1"/>
</dbReference>
<dbReference type="EMBL" id="AXCW01000295">
    <property type="protein sequence ID" value="EYR62211.1"/>
    <property type="molecule type" value="Genomic_DNA"/>
</dbReference>
<dbReference type="InterPro" id="IPR029016">
    <property type="entry name" value="GAF-like_dom_sf"/>
</dbReference>